<reference evidence="2" key="1">
    <citation type="submission" date="2025-08" db="UniProtKB">
        <authorList>
            <consortium name="RefSeq"/>
        </authorList>
    </citation>
    <scope>IDENTIFICATION</scope>
</reference>
<dbReference type="InterPro" id="IPR006566">
    <property type="entry name" value="FBD"/>
</dbReference>
<dbReference type="OrthoDB" id="613853at2759"/>
<dbReference type="Pfam" id="PF08387">
    <property type="entry name" value="FBD"/>
    <property type="match status" value="1"/>
</dbReference>
<dbReference type="AlphaFoldDB" id="A0A1S3Z4N9"/>
<dbReference type="OMA" id="GENIFKM"/>
<dbReference type="KEGG" id="nta:107782894"/>
<name>A0A1S3Z4N9_TOBAC</name>
<dbReference type="PANTHER" id="PTHR34145:SF68">
    <property type="entry name" value="FBD DOMAIN-CONTAINING PROTEIN"/>
    <property type="match status" value="1"/>
</dbReference>
<dbReference type="InterPro" id="IPR053772">
    <property type="entry name" value="At1g61320/At1g61330-like"/>
</dbReference>
<evidence type="ECO:0000313" key="2">
    <source>
        <dbReference type="RefSeq" id="XP_016459319.1"/>
    </source>
</evidence>
<sequence>MGLKYMGHYKFPELTKLKKFVVCVRAWEGMSVLGWEHVIEAAPLLEEFELKWQLKWAKPTRSKRECRKAARCPLHHLKVLRLSGYYGRTSEVELVRYFLENAIALQKIIVDPRPQHVYYVSFSLDKSEEEQMARQFAKLQLEGSYTFHFITFLQGIGIGSQGFESCF</sequence>
<organism evidence="2">
    <name type="scientific">Nicotiana tabacum</name>
    <name type="common">Common tobacco</name>
    <dbReference type="NCBI Taxonomy" id="4097"/>
    <lineage>
        <taxon>Eukaryota</taxon>
        <taxon>Viridiplantae</taxon>
        <taxon>Streptophyta</taxon>
        <taxon>Embryophyta</taxon>
        <taxon>Tracheophyta</taxon>
        <taxon>Spermatophyta</taxon>
        <taxon>Magnoliopsida</taxon>
        <taxon>eudicotyledons</taxon>
        <taxon>Gunneridae</taxon>
        <taxon>Pentapetalae</taxon>
        <taxon>asterids</taxon>
        <taxon>lamiids</taxon>
        <taxon>Solanales</taxon>
        <taxon>Solanaceae</taxon>
        <taxon>Nicotianoideae</taxon>
        <taxon>Nicotianeae</taxon>
        <taxon>Nicotiana</taxon>
    </lineage>
</organism>
<gene>
    <name evidence="2" type="primary">LOC107782894</name>
</gene>
<dbReference type="PaxDb" id="4097-A0A1S3Z4N9"/>
<protein>
    <submittedName>
        <fullName evidence="2">Uncharacterized protein isoform X1</fullName>
    </submittedName>
</protein>
<dbReference type="PANTHER" id="PTHR34145">
    <property type="entry name" value="OS02G0105600 PROTEIN"/>
    <property type="match status" value="1"/>
</dbReference>
<dbReference type="RefSeq" id="XP_016459319.1">
    <property type="nucleotide sequence ID" value="XM_016603833.1"/>
</dbReference>
<evidence type="ECO:0000259" key="1">
    <source>
        <dbReference type="SMART" id="SM00579"/>
    </source>
</evidence>
<feature type="domain" description="FBD" evidence="1">
    <location>
        <begin position="71"/>
        <end position="153"/>
    </location>
</feature>
<accession>A0A1S3Z4N9</accession>
<dbReference type="SMART" id="SM00579">
    <property type="entry name" value="FBD"/>
    <property type="match status" value="1"/>
</dbReference>
<proteinExistence type="predicted"/>